<name>A0A955L3X1_9BACT</name>
<organism evidence="3 4">
    <name type="scientific">Candidatus Dojkabacteria bacterium</name>
    <dbReference type="NCBI Taxonomy" id="2099670"/>
    <lineage>
        <taxon>Bacteria</taxon>
        <taxon>Candidatus Dojkabacteria</taxon>
    </lineage>
</organism>
<comment type="caution">
    <text evidence="3">The sequence shown here is derived from an EMBL/GenBank/DDBJ whole genome shotgun (WGS) entry which is preliminary data.</text>
</comment>
<dbReference type="Pfam" id="PF13427">
    <property type="entry name" value="AadA_C"/>
    <property type="match status" value="1"/>
</dbReference>
<evidence type="ECO:0000313" key="3">
    <source>
        <dbReference type="EMBL" id="MCA9382506.1"/>
    </source>
</evidence>
<feature type="domain" description="Adenylyltransferase AadA C-terminal" evidence="2">
    <location>
        <begin position="282"/>
        <end position="352"/>
    </location>
</feature>
<evidence type="ECO:0000256" key="1">
    <source>
        <dbReference type="ARBA" id="ARBA00022679"/>
    </source>
</evidence>
<dbReference type="Proteomes" id="UP000782843">
    <property type="component" value="Unassembled WGS sequence"/>
</dbReference>
<dbReference type="GO" id="GO:0016740">
    <property type="term" value="F:transferase activity"/>
    <property type="evidence" value="ECO:0007669"/>
    <property type="project" value="UniProtKB-KW"/>
</dbReference>
<proteinExistence type="predicted"/>
<accession>A0A955L3X1</accession>
<reference evidence="3" key="1">
    <citation type="submission" date="2020-04" db="EMBL/GenBank/DDBJ databases">
        <authorList>
            <person name="Zhang T."/>
        </authorList>
    </citation>
    <scope>NUCLEOTIDE SEQUENCE</scope>
    <source>
        <strain evidence="3">HKST-UBA10</strain>
    </source>
</reference>
<evidence type="ECO:0000313" key="4">
    <source>
        <dbReference type="Proteomes" id="UP000782843"/>
    </source>
</evidence>
<sequence length="379" mass="44315">MKIFISYQYSNNCKIQLRKDLELIDRKLVEMGHETFIFWRDKKNWSDEKFEAKWVWENIKNELDKSDALLALINCEQLSEGQCMEIGYANAKGIPVFSFVESKVKPYLREAASMKVFYYDKIDELLDYKDNSFMQETKVTKLVTTICTDFTKGLRDILGDNLYGVYIYGAAVFPDTLPLGDIDFHVILKNNISEAEKKQIETFHEKLAKLYPPLGGELDGFYILLEDVNKEAPPKSQLWNHAIDESWALHREHVLAGRCIVFFGPEPDKVYKHATWPELNVALHKELDYAKKYLMVYPDFCFLNLCRLIYSFETKEVVVSKAQAASWGIENLQEWRKYLELALKSYEKQATPEDRQFILDGIQEFFEFASSRIEKASRK</sequence>
<evidence type="ECO:0000259" key="2">
    <source>
        <dbReference type="Pfam" id="PF13427"/>
    </source>
</evidence>
<keyword evidence="1" id="KW-0808">Transferase</keyword>
<dbReference type="InterPro" id="IPR025184">
    <property type="entry name" value="AadA_C"/>
</dbReference>
<dbReference type="Pfam" id="PF05014">
    <property type="entry name" value="Nuc_deoxyrib_tr"/>
    <property type="match status" value="1"/>
</dbReference>
<gene>
    <name evidence="3" type="ORF">KC660_03815</name>
</gene>
<reference evidence="3" key="2">
    <citation type="journal article" date="2021" name="Microbiome">
        <title>Successional dynamics and alternative stable states in a saline activated sludge microbial community over 9 years.</title>
        <authorList>
            <person name="Wang Y."/>
            <person name="Ye J."/>
            <person name="Ju F."/>
            <person name="Liu L."/>
            <person name="Boyd J.A."/>
            <person name="Deng Y."/>
            <person name="Parks D.H."/>
            <person name="Jiang X."/>
            <person name="Yin X."/>
            <person name="Woodcroft B.J."/>
            <person name="Tyson G.W."/>
            <person name="Hugenholtz P."/>
            <person name="Polz M.F."/>
            <person name="Zhang T."/>
        </authorList>
    </citation>
    <scope>NUCLEOTIDE SEQUENCE</scope>
    <source>
        <strain evidence="3">HKST-UBA10</strain>
    </source>
</reference>
<dbReference type="Gene3D" id="3.40.50.450">
    <property type="match status" value="1"/>
</dbReference>
<dbReference type="InterPro" id="IPR007710">
    <property type="entry name" value="Nucleoside_deoxyribTrfase"/>
</dbReference>
<dbReference type="AlphaFoldDB" id="A0A955L3X1"/>
<dbReference type="SUPFAM" id="SSF52309">
    <property type="entry name" value="N-(deoxy)ribosyltransferase-like"/>
    <property type="match status" value="1"/>
</dbReference>
<protein>
    <submittedName>
        <fullName evidence="3">DUF4111 domain-containing protein</fullName>
    </submittedName>
</protein>
<dbReference type="EMBL" id="JAGQLG010000152">
    <property type="protein sequence ID" value="MCA9382506.1"/>
    <property type="molecule type" value="Genomic_DNA"/>
</dbReference>